<dbReference type="EMBL" id="AMQM01001175">
    <property type="status" value="NOT_ANNOTATED_CDS"/>
    <property type="molecule type" value="Genomic_DNA"/>
</dbReference>
<dbReference type="Pfam" id="PF00017">
    <property type="entry name" value="SH2"/>
    <property type="match status" value="1"/>
</dbReference>
<dbReference type="KEGG" id="hro:HELRODRAFT_162789"/>
<dbReference type="CTD" id="20199756"/>
<dbReference type="AlphaFoldDB" id="T1ET56"/>
<keyword evidence="1" id="KW-0727">SH2 domain</keyword>
<dbReference type="GO" id="GO:0019221">
    <property type="term" value="P:cytokine-mediated signaling pathway"/>
    <property type="evidence" value="ECO:0000318"/>
    <property type="project" value="GO_Central"/>
</dbReference>
<gene>
    <name evidence="4" type="primary">20199756</name>
    <name evidence="3" type="ORF">HELRODRAFT_162789</name>
</gene>
<reference evidence="5" key="1">
    <citation type="submission" date="2012-12" db="EMBL/GenBank/DDBJ databases">
        <authorList>
            <person name="Hellsten U."/>
            <person name="Grimwood J."/>
            <person name="Chapman J.A."/>
            <person name="Shapiro H."/>
            <person name="Aerts A."/>
            <person name="Otillar R.P."/>
            <person name="Terry A.Y."/>
            <person name="Boore J.L."/>
            <person name="Simakov O."/>
            <person name="Marletaz F."/>
            <person name="Cho S.-J."/>
            <person name="Edsinger-Gonzales E."/>
            <person name="Havlak P."/>
            <person name="Kuo D.-H."/>
            <person name="Larsson T."/>
            <person name="Lv J."/>
            <person name="Arendt D."/>
            <person name="Savage R."/>
            <person name="Osoegawa K."/>
            <person name="de Jong P."/>
            <person name="Lindberg D.R."/>
            <person name="Seaver E.C."/>
            <person name="Weisblat D.A."/>
            <person name="Putnam N.H."/>
            <person name="Grigoriev I.V."/>
            <person name="Rokhsar D.S."/>
        </authorList>
    </citation>
    <scope>NUCLEOTIDE SEQUENCE</scope>
</reference>
<dbReference type="InterPro" id="IPR036860">
    <property type="entry name" value="SH2_dom_sf"/>
</dbReference>
<dbReference type="PANTHER" id="PTHR10155:SF16">
    <property type="entry name" value="SUPPRESSOR OF CYTOKINE SIGNALING 2"/>
    <property type="match status" value="1"/>
</dbReference>
<accession>T1ET56</accession>
<reference evidence="4" key="3">
    <citation type="submission" date="2015-06" db="UniProtKB">
        <authorList>
            <consortium name="EnsemblMetazoa"/>
        </authorList>
    </citation>
    <scope>IDENTIFICATION</scope>
</reference>
<dbReference type="InterPro" id="IPR000980">
    <property type="entry name" value="SH2"/>
</dbReference>
<dbReference type="Proteomes" id="UP000015101">
    <property type="component" value="Unassembled WGS sequence"/>
</dbReference>
<organism evidence="4 5">
    <name type="scientific">Helobdella robusta</name>
    <name type="common">Californian leech</name>
    <dbReference type="NCBI Taxonomy" id="6412"/>
    <lineage>
        <taxon>Eukaryota</taxon>
        <taxon>Metazoa</taxon>
        <taxon>Spiralia</taxon>
        <taxon>Lophotrochozoa</taxon>
        <taxon>Annelida</taxon>
        <taxon>Clitellata</taxon>
        <taxon>Hirudinea</taxon>
        <taxon>Rhynchobdellida</taxon>
        <taxon>Glossiphoniidae</taxon>
        <taxon>Helobdella</taxon>
    </lineage>
</organism>
<dbReference type="GO" id="GO:0005126">
    <property type="term" value="F:cytokine receptor binding"/>
    <property type="evidence" value="ECO:0000318"/>
    <property type="project" value="GO_Central"/>
</dbReference>
<evidence type="ECO:0000259" key="2">
    <source>
        <dbReference type="Pfam" id="PF00017"/>
    </source>
</evidence>
<dbReference type="GeneID" id="20199756"/>
<dbReference type="GO" id="GO:0046426">
    <property type="term" value="P:negative regulation of receptor signaling pathway via JAK-STAT"/>
    <property type="evidence" value="ECO:0000318"/>
    <property type="project" value="GO_Central"/>
</dbReference>
<keyword evidence="5" id="KW-1185">Reference proteome</keyword>
<dbReference type="Gene3D" id="3.30.505.10">
    <property type="entry name" value="SH2 domain"/>
    <property type="match status" value="1"/>
</dbReference>
<dbReference type="HOGENOM" id="CLU_571455_0_0_1"/>
<evidence type="ECO:0000313" key="5">
    <source>
        <dbReference type="Proteomes" id="UP000015101"/>
    </source>
</evidence>
<reference evidence="3 5" key="2">
    <citation type="journal article" date="2013" name="Nature">
        <title>Insights into bilaterian evolution from three spiralian genomes.</title>
        <authorList>
            <person name="Simakov O."/>
            <person name="Marletaz F."/>
            <person name="Cho S.J."/>
            <person name="Edsinger-Gonzales E."/>
            <person name="Havlak P."/>
            <person name="Hellsten U."/>
            <person name="Kuo D.H."/>
            <person name="Larsson T."/>
            <person name="Lv J."/>
            <person name="Arendt D."/>
            <person name="Savage R."/>
            <person name="Osoegawa K."/>
            <person name="de Jong P."/>
            <person name="Grimwood J."/>
            <person name="Chapman J.A."/>
            <person name="Shapiro H."/>
            <person name="Aerts A."/>
            <person name="Otillar R.P."/>
            <person name="Terry A.Y."/>
            <person name="Boore J.L."/>
            <person name="Grigoriev I.V."/>
            <person name="Lindberg D.R."/>
            <person name="Seaver E.C."/>
            <person name="Weisblat D.A."/>
            <person name="Putnam N.H."/>
            <person name="Rokhsar D.S."/>
        </authorList>
    </citation>
    <scope>NUCLEOTIDE SEQUENCE</scope>
</reference>
<dbReference type="OrthoDB" id="10063348at2759"/>
<evidence type="ECO:0000313" key="3">
    <source>
        <dbReference type="EMBL" id="ESN99271.1"/>
    </source>
</evidence>
<dbReference type="EMBL" id="KB097143">
    <property type="protein sequence ID" value="ESN99271.1"/>
    <property type="molecule type" value="Genomic_DNA"/>
</dbReference>
<proteinExistence type="predicted"/>
<sequence length="478" mass="54363">MKNDKCITDHRSKPVGIVKPTICHYKEAGVRRDVQADIRIFNNSVPLRDPNLICQFCQSPLINFQICPTATPFITTSASVVNQTTTPTTPTRLVTVVPQTEEQSSTPQHRLHTNLNNVYKSSDTLVLTSLEETSINFSLPLCEPLLSALKFDQNFRKNLLQMFEPFLLVHCLPTTENVKEHLIFDLSNRRVDLCAVIFLDYGKVIQICYPYYHEKMTAEESKQVLKSKNRYSFILRKSSDSKNFIYTLSLKTKNGVTSVRIVRIIGASKYTDCSSFTQSTLKPLHSSKYCVSSGYWTDCIHCTSQSKSRLTSLDNNCCSCRNEVIFSGDSLQQVRLDCDDAGLERMPVFKSVCHLVKTFQTTNEMCDPKPHQHSRVTNPRFHAVETRSHNLLQSLNRDENLNALTVSDDGIECPSSKRHPRYKVVLESHNKSNIDLHLNKPVIGRVISLQLLSFGIFVTREDAMPIIESLFRMPTCRS</sequence>
<evidence type="ECO:0000313" key="4">
    <source>
        <dbReference type="EnsemblMetazoa" id="HelroP162789"/>
    </source>
</evidence>
<feature type="domain" description="SH2" evidence="2">
    <location>
        <begin position="211"/>
        <end position="262"/>
    </location>
</feature>
<dbReference type="InParanoid" id="T1ET56"/>
<protein>
    <recommendedName>
        <fullName evidence="2">SH2 domain-containing protein</fullName>
    </recommendedName>
</protein>
<dbReference type="SUPFAM" id="SSF55550">
    <property type="entry name" value="SH2 domain"/>
    <property type="match status" value="1"/>
</dbReference>
<name>T1ET56_HELRO</name>
<dbReference type="RefSeq" id="XP_009023138.1">
    <property type="nucleotide sequence ID" value="XM_009024890.1"/>
</dbReference>
<dbReference type="EnsemblMetazoa" id="HelroT162789">
    <property type="protein sequence ID" value="HelroP162789"/>
    <property type="gene ID" value="HelroG162789"/>
</dbReference>
<dbReference type="STRING" id="6412.T1ET56"/>
<dbReference type="PANTHER" id="PTHR10155">
    <property type="entry name" value="PHOSPHATIDYLINOSITOL 3-KINASE REGULATORY SUBUNIT"/>
    <property type="match status" value="1"/>
</dbReference>
<evidence type="ECO:0000256" key="1">
    <source>
        <dbReference type="ARBA" id="ARBA00022999"/>
    </source>
</evidence>